<evidence type="ECO:0000313" key="12">
    <source>
        <dbReference type="Proteomes" id="UP000708208"/>
    </source>
</evidence>
<dbReference type="GO" id="GO:0044281">
    <property type="term" value="P:small molecule metabolic process"/>
    <property type="evidence" value="ECO:0007669"/>
    <property type="project" value="UniProtKB-ARBA"/>
</dbReference>
<dbReference type="SMART" id="SM01130">
    <property type="entry name" value="DHDPS"/>
    <property type="match status" value="1"/>
</dbReference>
<keyword evidence="5 10" id="KW-0456">Lyase</keyword>
<sequence length="333" mass="36203">MQFLGKMVLSGRTPNLFSRCRPVRSLTTTSQGDLDISGVYPPIATPFEEDGSVAYEKLKVNFDVWNKTPLKGYVVMGSNGEAVSLRYEEKVKLVKNVRALANPDHVIIAGTGCHSTAETIDLTRQVGKDQSANAALVITPSFYRGRMTDSALQTHYEAVADASPIPVILYSVPANTNLDLSVDVILRLAQHKNIIGLKDSSGDIGKISRIVYATKDQKFQVLVGSAGVLLPALLMGSVGGICGLANILANEVCQVFDLFRNNQLKAAISLQQRLVLPNLMVTRKFGVSGLKKVMDMVGLYGGPTRPPLLPIEPAEVEQLKQVFQQENFMVSRS</sequence>
<dbReference type="PANTHER" id="PTHR12128:SF66">
    <property type="entry name" value="4-HYDROXY-2-OXOGLUTARATE ALDOLASE, MITOCHONDRIAL"/>
    <property type="match status" value="1"/>
</dbReference>
<dbReference type="AlphaFoldDB" id="A0A8J2KKQ9"/>
<dbReference type="CDD" id="cd00408">
    <property type="entry name" value="DHDPS-like"/>
    <property type="match status" value="1"/>
</dbReference>
<evidence type="ECO:0000256" key="10">
    <source>
        <dbReference type="PIRNR" id="PIRNR001365"/>
    </source>
</evidence>
<evidence type="ECO:0000256" key="9">
    <source>
        <dbReference type="ARBA" id="ARBA00033613"/>
    </source>
</evidence>
<comment type="caution">
    <text evidence="11">The sequence shown here is derived from an EMBL/GenBank/DDBJ whole genome shotgun (WGS) entry which is preliminary data.</text>
</comment>
<dbReference type="OrthoDB" id="191315at2759"/>
<comment type="function">
    <text evidence="1">Catalyzes the final step in the metabolic pathway of hydroxyproline.</text>
</comment>
<dbReference type="GO" id="GO:0008700">
    <property type="term" value="F:(R,S)-4-hydroxy-2-oxoglutarate aldolase activity"/>
    <property type="evidence" value="ECO:0007669"/>
    <property type="project" value="UniProtKB-EC"/>
</dbReference>
<evidence type="ECO:0000256" key="4">
    <source>
        <dbReference type="ARBA" id="ARBA00018425"/>
    </source>
</evidence>
<dbReference type="InterPro" id="IPR020625">
    <property type="entry name" value="Schiff_base-form_aldolases_AS"/>
</dbReference>
<evidence type="ECO:0000256" key="1">
    <source>
        <dbReference type="ARBA" id="ARBA00002577"/>
    </source>
</evidence>
<dbReference type="PIRSF" id="PIRSF001365">
    <property type="entry name" value="DHDPS"/>
    <property type="match status" value="1"/>
</dbReference>
<evidence type="ECO:0000256" key="2">
    <source>
        <dbReference type="ARBA" id="ARBA00007592"/>
    </source>
</evidence>
<evidence type="ECO:0000313" key="11">
    <source>
        <dbReference type="EMBL" id="CAG7786984.1"/>
    </source>
</evidence>
<dbReference type="PROSITE" id="PS00666">
    <property type="entry name" value="DHDPS_2"/>
    <property type="match status" value="1"/>
</dbReference>
<accession>A0A8J2KKQ9</accession>
<evidence type="ECO:0000256" key="3">
    <source>
        <dbReference type="ARBA" id="ARBA00012215"/>
    </source>
</evidence>
<dbReference type="Proteomes" id="UP000708208">
    <property type="component" value="Unassembled WGS sequence"/>
</dbReference>
<reference evidence="11" key="1">
    <citation type="submission" date="2021-06" db="EMBL/GenBank/DDBJ databases">
        <authorList>
            <person name="Hodson N. C."/>
            <person name="Mongue J. A."/>
            <person name="Jaron S. K."/>
        </authorList>
    </citation>
    <scope>NUCLEOTIDE SEQUENCE</scope>
</reference>
<comment type="catalytic activity">
    <reaction evidence="9">
        <text>(4S)-4-hydroxy-2-oxoglutarate = glyoxylate + pyruvate</text>
        <dbReference type="Rhea" id="RHEA:35639"/>
        <dbReference type="ChEBI" id="CHEBI:15361"/>
        <dbReference type="ChEBI" id="CHEBI:36655"/>
        <dbReference type="ChEBI" id="CHEBI:71685"/>
        <dbReference type="EC" id="4.1.3.16"/>
    </reaction>
</comment>
<keyword evidence="12" id="KW-1185">Reference proteome</keyword>
<evidence type="ECO:0000256" key="8">
    <source>
        <dbReference type="ARBA" id="ARBA00033610"/>
    </source>
</evidence>
<protein>
    <recommendedName>
        <fullName evidence="4">4-hydroxy-2-oxoglutarate aldolase, mitochondrial</fullName>
        <ecNumber evidence="3">4.1.3.16</ecNumber>
    </recommendedName>
    <alternativeName>
        <fullName evidence="7">Dihydrodipicolinate synthase-like</fullName>
    </alternativeName>
    <alternativeName>
        <fullName evidence="6">Probable 2-keto-4-hydroxyglutarate aldolase</fullName>
    </alternativeName>
</protein>
<gene>
    <name evidence="11" type="ORF">AFUS01_LOCUS25524</name>
</gene>
<dbReference type="EC" id="4.1.3.16" evidence="3"/>
<organism evidence="11 12">
    <name type="scientific">Allacma fusca</name>
    <dbReference type="NCBI Taxonomy" id="39272"/>
    <lineage>
        <taxon>Eukaryota</taxon>
        <taxon>Metazoa</taxon>
        <taxon>Ecdysozoa</taxon>
        <taxon>Arthropoda</taxon>
        <taxon>Hexapoda</taxon>
        <taxon>Collembola</taxon>
        <taxon>Symphypleona</taxon>
        <taxon>Sminthuridae</taxon>
        <taxon>Allacma</taxon>
    </lineage>
</organism>
<evidence type="ECO:0000256" key="6">
    <source>
        <dbReference type="ARBA" id="ARBA00030874"/>
    </source>
</evidence>
<evidence type="ECO:0000256" key="5">
    <source>
        <dbReference type="ARBA" id="ARBA00023239"/>
    </source>
</evidence>
<dbReference type="PANTHER" id="PTHR12128">
    <property type="entry name" value="DIHYDRODIPICOLINATE SYNTHASE"/>
    <property type="match status" value="1"/>
</dbReference>
<dbReference type="EMBL" id="CAJVCH010330309">
    <property type="protein sequence ID" value="CAG7786984.1"/>
    <property type="molecule type" value="Genomic_DNA"/>
</dbReference>
<dbReference type="GO" id="GO:0008840">
    <property type="term" value="F:4-hydroxy-tetrahydrodipicolinate synthase activity"/>
    <property type="evidence" value="ECO:0007669"/>
    <property type="project" value="TreeGrafter"/>
</dbReference>
<name>A0A8J2KKQ9_9HEXA</name>
<comment type="similarity">
    <text evidence="2 10">Belongs to the DapA family.</text>
</comment>
<dbReference type="InterPro" id="IPR002220">
    <property type="entry name" value="DapA-like"/>
</dbReference>
<dbReference type="Pfam" id="PF00701">
    <property type="entry name" value="DHDPS"/>
    <property type="match status" value="1"/>
</dbReference>
<evidence type="ECO:0000256" key="7">
    <source>
        <dbReference type="ARBA" id="ARBA00032879"/>
    </source>
</evidence>
<comment type="catalytic activity">
    <reaction evidence="8">
        <text>(4R)-4-hydroxy-2-oxoglutarate = glyoxylate + pyruvate</text>
        <dbReference type="Rhea" id="RHEA:30687"/>
        <dbReference type="ChEBI" id="CHEBI:15361"/>
        <dbReference type="ChEBI" id="CHEBI:36655"/>
        <dbReference type="ChEBI" id="CHEBI:62213"/>
        <dbReference type="EC" id="4.1.3.16"/>
    </reaction>
</comment>
<proteinExistence type="inferred from homology"/>